<dbReference type="AlphaFoldDB" id="A0A2P5D987"/>
<dbReference type="EMBL" id="JXTB01000054">
    <property type="protein sequence ID" value="PON69861.1"/>
    <property type="molecule type" value="Genomic_DNA"/>
</dbReference>
<organism evidence="1 2">
    <name type="scientific">Parasponia andersonii</name>
    <name type="common">Sponia andersonii</name>
    <dbReference type="NCBI Taxonomy" id="3476"/>
    <lineage>
        <taxon>Eukaryota</taxon>
        <taxon>Viridiplantae</taxon>
        <taxon>Streptophyta</taxon>
        <taxon>Embryophyta</taxon>
        <taxon>Tracheophyta</taxon>
        <taxon>Spermatophyta</taxon>
        <taxon>Magnoliopsida</taxon>
        <taxon>eudicotyledons</taxon>
        <taxon>Gunneridae</taxon>
        <taxon>Pentapetalae</taxon>
        <taxon>rosids</taxon>
        <taxon>fabids</taxon>
        <taxon>Rosales</taxon>
        <taxon>Cannabaceae</taxon>
        <taxon>Parasponia</taxon>
    </lineage>
</organism>
<evidence type="ECO:0000313" key="2">
    <source>
        <dbReference type="Proteomes" id="UP000237105"/>
    </source>
</evidence>
<comment type="caution">
    <text evidence="1">The sequence shown here is derived from an EMBL/GenBank/DDBJ whole genome shotgun (WGS) entry which is preliminary data.</text>
</comment>
<evidence type="ECO:0000313" key="1">
    <source>
        <dbReference type="EMBL" id="PON69861.1"/>
    </source>
</evidence>
<dbReference type="STRING" id="3476.A0A2P5D987"/>
<gene>
    <name evidence="1" type="ORF">PanWU01x14_086450</name>
</gene>
<reference evidence="2" key="1">
    <citation type="submission" date="2016-06" db="EMBL/GenBank/DDBJ databases">
        <title>Parallel loss of symbiosis genes in relatives of nitrogen-fixing non-legume Parasponia.</title>
        <authorList>
            <person name="Van Velzen R."/>
            <person name="Holmer R."/>
            <person name="Bu F."/>
            <person name="Rutten L."/>
            <person name="Van Zeijl A."/>
            <person name="Liu W."/>
            <person name="Santuari L."/>
            <person name="Cao Q."/>
            <person name="Sharma T."/>
            <person name="Shen D."/>
            <person name="Roswanjaya Y."/>
            <person name="Wardhani T."/>
            <person name="Kalhor M.S."/>
            <person name="Jansen J."/>
            <person name="Van den Hoogen J."/>
            <person name="Gungor B."/>
            <person name="Hartog M."/>
            <person name="Hontelez J."/>
            <person name="Verver J."/>
            <person name="Yang W.-C."/>
            <person name="Schijlen E."/>
            <person name="Repin R."/>
            <person name="Schilthuizen M."/>
            <person name="Schranz E."/>
            <person name="Heidstra R."/>
            <person name="Miyata K."/>
            <person name="Fedorova E."/>
            <person name="Kohlen W."/>
            <person name="Bisseling T."/>
            <person name="Smit S."/>
            <person name="Geurts R."/>
        </authorList>
    </citation>
    <scope>NUCLEOTIDE SEQUENCE [LARGE SCALE GENOMIC DNA]</scope>
    <source>
        <strain evidence="2">cv. WU1-14</strain>
    </source>
</reference>
<accession>A0A2P5D987</accession>
<dbReference type="Proteomes" id="UP000237105">
    <property type="component" value="Unassembled WGS sequence"/>
</dbReference>
<keyword evidence="2" id="KW-1185">Reference proteome</keyword>
<proteinExistence type="predicted"/>
<sequence length="367" mass="41425">MSLFKTLLSQSSHSLLRPRNIARKPFSLCSFFKKKPPCSVRSEKQGKPSKPRKPLDILFKEAVEIYPRPENGETEGEGGNNEVKKGLRELEREVRSLRASSGAQIAGKENEFKESKGKKGLYAVFTTRVRSKESPKEMPRENPMVFNELSPDLKLFVSHLYKEGYLKGANCVTTEKNDNNGLDFSCFENSYGLGFIKFAAQNYGKDNQEIAKWLSGSDLKQVALFGCPSLARKSIFAAKRLRKFFEVQEDTVCSKCVLKLSCKFVNQNVWKSDTKKLILADVLNVTTLYALESVPPQLVVPDEIKASVSRLLNEDGHAQLHGFDYQDFILRLTIFFFKLISACDNEVSRKTNVYGLIHLHGDESDDG</sequence>
<dbReference type="OrthoDB" id="974159at2759"/>
<name>A0A2P5D987_PARAD</name>
<protein>
    <submittedName>
        <fullName evidence="1">Craniofacial development protein</fullName>
    </submittedName>
</protein>